<dbReference type="AlphaFoldDB" id="A0A176VLD0"/>
<feature type="transmembrane region" description="Helical" evidence="1">
    <location>
        <begin position="119"/>
        <end position="140"/>
    </location>
</feature>
<protein>
    <submittedName>
        <fullName evidence="2">Uncharacterized protein</fullName>
    </submittedName>
</protein>
<name>A0A176VLD0_MARPO</name>
<sequence length="174" mass="19268">MSCSKFLIQFADYATFLLLYLEQKLLVASSLLIAFGTTTGFMLNRHKCGIYWYAVHPPPTWLVLFGCTIAPLGSLSKLLDTPFEVSLVIAYVDQFLAAKISKKLKHWSSVHLSLAAKAVLMNYVLMSTLWSTIFGAWAVAPLTPMNALGKVRGILRIAIMDSPYQGVEMLESTS</sequence>
<feature type="transmembrane region" description="Helical" evidence="1">
    <location>
        <begin position="25"/>
        <end position="43"/>
    </location>
</feature>
<proteinExistence type="predicted"/>
<feature type="transmembrane region" description="Helical" evidence="1">
    <location>
        <begin position="50"/>
        <end position="72"/>
    </location>
</feature>
<gene>
    <name evidence="2" type="ORF">AXG93_872s1010</name>
</gene>
<reference evidence="2" key="1">
    <citation type="submission" date="2016-03" db="EMBL/GenBank/DDBJ databases">
        <title>Mechanisms controlling the formation of the plant cell surface in tip-growing cells are functionally conserved among land plants.</title>
        <authorList>
            <person name="Honkanen S."/>
            <person name="Jones V.A."/>
            <person name="Morieri G."/>
            <person name="Champion C."/>
            <person name="Hetherington A.J."/>
            <person name="Kelly S."/>
            <person name="Saint-Marcoux D."/>
            <person name="Proust H."/>
            <person name="Prescott H."/>
            <person name="Dolan L."/>
        </authorList>
    </citation>
    <scope>NUCLEOTIDE SEQUENCE [LARGE SCALE GENOMIC DNA]</scope>
    <source>
        <tissue evidence="2">Whole gametophyte</tissue>
    </source>
</reference>
<keyword evidence="3" id="KW-1185">Reference proteome</keyword>
<evidence type="ECO:0000256" key="1">
    <source>
        <dbReference type="SAM" id="Phobius"/>
    </source>
</evidence>
<keyword evidence="1" id="KW-0472">Membrane</keyword>
<accession>A0A176VLD0</accession>
<keyword evidence="1" id="KW-0812">Transmembrane</keyword>
<evidence type="ECO:0000313" key="2">
    <source>
        <dbReference type="EMBL" id="OAE21132.1"/>
    </source>
</evidence>
<evidence type="ECO:0000313" key="3">
    <source>
        <dbReference type="Proteomes" id="UP000077202"/>
    </source>
</evidence>
<organism evidence="2 3">
    <name type="scientific">Marchantia polymorpha subsp. ruderalis</name>
    <dbReference type="NCBI Taxonomy" id="1480154"/>
    <lineage>
        <taxon>Eukaryota</taxon>
        <taxon>Viridiplantae</taxon>
        <taxon>Streptophyta</taxon>
        <taxon>Embryophyta</taxon>
        <taxon>Marchantiophyta</taxon>
        <taxon>Marchantiopsida</taxon>
        <taxon>Marchantiidae</taxon>
        <taxon>Marchantiales</taxon>
        <taxon>Marchantiaceae</taxon>
        <taxon>Marchantia</taxon>
    </lineage>
</organism>
<comment type="caution">
    <text evidence="2">The sequence shown here is derived from an EMBL/GenBank/DDBJ whole genome shotgun (WGS) entry which is preliminary data.</text>
</comment>
<dbReference type="Proteomes" id="UP000077202">
    <property type="component" value="Unassembled WGS sequence"/>
</dbReference>
<keyword evidence="1" id="KW-1133">Transmembrane helix</keyword>
<dbReference type="EMBL" id="LVLJ01003524">
    <property type="protein sequence ID" value="OAE21132.1"/>
    <property type="molecule type" value="Genomic_DNA"/>
</dbReference>